<keyword evidence="1" id="KW-1133">Transmembrane helix</keyword>
<dbReference type="AlphaFoldDB" id="J9GRG8"/>
<comment type="caution">
    <text evidence="2">The sequence shown here is derived from an EMBL/GenBank/DDBJ whole genome shotgun (WGS) entry which is preliminary data.</text>
</comment>
<evidence type="ECO:0000256" key="1">
    <source>
        <dbReference type="SAM" id="Phobius"/>
    </source>
</evidence>
<sequence length="58" mass="6936">MPSKRPVSPLQLSILRFLLCCRLFFYSFFKGMLPISIHTASLFFFCICREDIFKRIKE</sequence>
<protein>
    <submittedName>
        <fullName evidence="2">Uncharacterized protein</fullName>
    </submittedName>
</protein>
<keyword evidence="1" id="KW-0812">Transmembrane</keyword>
<reference evidence="2" key="1">
    <citation type="journal article" date="2012" name="PLoS ONE">
        <title>Gene sets for utilization of primary and secondary nutrition supplies in the distal gut of endangered iberian lynx.</title>
        <authorList>
            <person name="Alcaide M."/>
            <person name="Messina E."/>
            <person name="Richter M."/>
            <person name="Bargiela R."/>
            <person name="Peplies J."/>
            <person name="Huws S.A."/>
            <person name="Newbold C.J."/>
            <person name="Golyshin P.N."/>
            <person name="Simon M.A."/>
            <person name="Lopez G."/>
            <person name="Yakimov M.M."/>
            <person name="Ferrer M."/>
        </authorList>
    </citation>
    <scope>NUCLEOTIDE SEQUENCE</scope>
</reference>
<proteinExistence type="predicted"/>
<dbReference type="EMBL" id="AMCI01000172">
    <property type="protein sequence ID" value="EJX10499.1"/>
    <property type="molecule type" value="Genomic_DNA"/>
</dbReference>
<feature type="transmembrane region" description="Helical" evidence="1">
    <location>
        <begin position="35"/>
        <end position="52"/>
    </location>
</feature>
<evidence type="ECO:0000313" key="2">
    <source>
        <dbReference type="EMBL" id="EJX10499.1"/>
    </source>
</evidence>
<gene>
    <name evidence="2" type="ORF">EVA_01125</name>
</gene>
<organism evidence="2">
    <name type="scientific">gut metagenome</name>
    <dbReference type="NCBI Taxonomy" id="749906"/>
    <lineage>
        <taxon>unclassified sequences</taxon>
        <taxon>metagenomes</taxon>
        <taxon>organismal metagenomes</taxon>
    </lineage>
</organism>
<accession>J9GRG8</accession>
<keyword evidence="1" id="KW-0472">Membrane</keyword>
<name>J9GRG8_9ZZZZ</name>